<sequence>MIASVLAARTAAARPAAATAQRALATAAANISTSSTTPQPLPKKNPPTKPLMQYRPLPLATILDQTRSALEAMPALGATHSLVQHLLVSARHLRPHAMRVKDIESVLRTWRAKNLPIPTVAATNAIRIARIGGKSPFRALTWVTDPQTYGIVPGRADLEYILEELAIHARNGKKTGTVGEKEKVRVFTAALAVLALHETFGLGSPSGRAYSRAVDACLADGSRDAHAAAQTLLKEIAANKDRQSCASELQRLQFMLGDIKTPGTKPVVTNDAKTLLEALGRAVDLERAGGAANPRRVFGPVAHTRRGGEL</sequence>
<gene>
    <name evidence="2" type="ORF">AMAG_13769</name>
</gene>
<proteinExistence type="predicted"/>
<accession>A0A0L0T4B2</accession>
<feature type="region of interest" description="Disordered" evidence="1">
    <location>
        <begin position="29"/>
        <end position="49"/>
    </location>
</feature>
<reference evidence="3" key="2">
    <citation type="submission" date="2009-11" db="EMBL/GenBank/DDBJ databases">
        <title>The Genome Sequence of Allomyces macrogynus strain ATCC 38327.</title>
        <authorList>
            <consortium name="The Broad Institute Genome Sequencing Platform"/>
            <person name="Russ C."/>
            <person name="Cuomo C."/>
            <person name="Shea T."/>
            <person name="Young S.K."/>
            <person name="Zeng Q."/>
            <person name="Koehrsen M."/>
            <person name="Haas B."/>
            <person name="Borodovsky M."/>
            <person name="Guigo R."/>
            <person name="Alvarado L."/>
            <person name="Berlin A."/>
            <person name="Borenstein D."/>
            <person name="Chen Z."/>
            <person name="Engels R."/>
            <person name="Freedman E."/>
            <person name="Gellesch M."/>
            <person name="Goldberg J."/>
            <person name="Griggs A."/>
            <person name="Gujja S."/>
            <person name="Heiman D."/>
            <person name="Hepburn T."/>
            <person name="Howarth C."/>
            <person name="Jen D."/>
            <person name="Larson L."/>
            <person name="Lewis B."/>
            <person name="Mehta T."/>
            <person name="Park D."/>
            <person name="Pearson M."/>
            <person name="Roberts A."/>
            <person name="Saif S."/>
            <person name="Shenoy N."/>
            <person name="Sisk P."/>
            <person name="Stolte C."/>
            <person name="Sykes S."/>
            <person name="Walk T."/>
            <person name="White J."/>
            <person name="Yandava C."/>
            <person name="Burger G."/>
            <person name="Gray M.W."/>
            <person name="Holland P.W.H."/>
            <person name="King N."/>
            <person name="Lang F.B.F."/>
            <person name="Roger A.J."/>
            <person name="Ruiz-Trillo I."/>
            <person name="Lander E."/>
            <person name="Nusbaum C."/>
        </authorList>
    </citation>
    <scope>NUCLEOTIDE SEQUENCE [LARGE SCALE GENOMIC DNA]</scope>
    <source>
        <strain evidence="3">ATCC 38327</strain>
    </source>
</reference>
<dbReference type="VEuPathDB" id="FungiDB:AMAG_13769"/>
<evidence type="ECO:0000313" key="2">
    <source>
        <dbReference type="EMBL" id="KNE69404.1"/>
    </source>
</evidence>
<keyword evidence="3" id="KW-1185">Reference proteome</keyword>
<dbReference type="Proteomes" id="UP000054350">
    <property type="component" value="Unassembled WGS sequence"/>
</dbReference>
<evidence type="ECO:0000313" key="3">
    <source>
        <dbReference type="Proteomes" id="UP000054350"/>
    </source>
</evidence>
<dbReference type="AlphaFoldDB" id="A0A0L0T4B2"/>
<name>A0A0L0T4B2_ALLM3</name>
<protein>
    <submittedName>
        <fullName evidence="2">Uncharacterized protein</fullName>
    </submittedName>
</protein>
<organism evidence="2 3">
    <name type="scientific">Allomyces macrogynus (strain ATCC 38327)</name>
    <name type="common">Allomyces javanicus var. macrogynus</name>
    <dbReference type="NCBI Taxonomy" id="578462"/>
    <lineage>
        <taxon>Eukaryota</taxon>
        <taxon>Fungi</taxon>
        <taxon>Fungi incertae sedis</taxon>
        <taxon>Blastocladiomycota</taxon>
        <taxon>Blastocladiomycetes</taxon>
        <taxon>Blastocladiales</taxon>
        <taxon>Blastocladiaceae</taxon>
        <taxon>Allomyces</taxon>
    </lineage>
</organism>
<dbReference type="OrthoDB" id="5582538at2759"/>
<dbReference type="EMBL" id="GG745360">
    <property type="protein sequence ID" value="KNE69404.1"/>
    <property type="molecule type" value="Genomic_DNA"/>
</dbReference>
<feature type="compositionally biased region" description="Pro residues" evidence="1">
    <location>
        <begin position="39"/>
        <end position="49"/>
    </location>
</feature>
<evidence type="ECO:0000256" key="1">
    <source>
        <dbReference type="SAM" id="MobiDB-lite"/>
    </source>
</evidence>
<feature type="compositionally biased region" description="Low complexity" evidence="1">
    <location>
        <begin position="29"/>
        <end position="38"/>
    </location>
</feature>
<reference evidence="2 3" key="1">
    <citation type="submission" date="2009-11" db="EMBL/GenBank/DDBJ databases">
        <title>Annotation of Allomyces macrogynus ATCC 38327.</title>
        <authorList>
            <consortium name="The Broad Institute Genome Sequencing Platform"/>
            <person name="Russ C."/>
            <person name="Cuomo C."/>
            <person name="Burger G."/>
            <person name="Gray M.W."/>
            <person name="Holland P.W.H."/>
            <person name="King N."/>
            <person name="Lang F.B.F."/>
            <person name="Roger A.J."/>
            <person name="Ruiz-Trillo I."/>
            <person name="Young S.K."/>
            <person name="Zeng Q."/>
            <person name="Gargeya S."/>
            <person name="Fitzgerald M."/>
            <person name="Haas B."/>
            <person name="Abouelleil A."/>
            <person name="Alvarado L."/>
            <person name="Arachchi H.M."/>
            <person name="Berlin A."/>
            <person name="Chapman S.B."/>
            <person name="Gearin G."/>
            <person name="Goldberg J."/>
            <person name="Griggs A."/>
            <person name="Gujja S."/>
            <person name="Hansen M."/>
            <person name="Heiman D."/>
            <person name="Howarth C."/>
            <person name="Larimer J."/>
            <person name="Lui A."/>
            <person name="MacDonald P.J.P."/>
            <person name="McCowen C."/>
            <person name="Montmayeur A."/>
            <person name="Murphy C."/>
            <person name="Neiman D."/>
            <person name="Pearson M."/>
            <person name="Priest M."/>
            <person name="Roberts A."/>
            <person name="Saif S."/>
            <person name="Shea T."/>
            <person name="Sisk P."/>
            <person name="Stolte C."/>
            <person name="Sykes S."/>
            <person name="Wortman J."/>
            <person name="Nusbaum C."/>
            <person name="Birren B."/>
        </authorList>
    </citation>
    <scope>NUCLEOTIDE SEQUENCE [LARGE SCALE GENOMIC DNA]</scope>
    <source>
        <strain evidence="2 3">ATCC 38327</strain>
    </source>
</reference>